<dbReference type="Proteomes" id="UP000455569">
    <property type="component" value="Unassembled WGS sequence"/>
</dbReference>
<evidence type="ECO:0000313" key="21">
    <source>
        <dbReference type="EMBL" id="EAE2354587.1"/>
    </source>
</evidence>
<dbReference type="EMBL" id="AALGDA010000011">
    <property type="protein sequence ID" value="ECY9782445.1"/>
    <property type="molecule type" value="Genomic_DNA"/>
</dbReference>
<feature type="domain" description="NADH:flavin oxidoreductase/NADH oxidase N-terminal" evidence="10">
    <location>
        <begin position="7"/>
        <end position="337"/>
    </location>
</feature>
<dbReference type="EMBL" id="DAAIJL010000001">
    <property type="protein sequence ID" value="HAB8555876.1"/>
    <property type="molecule type" value="Genomic_DNA"/>
</dbReference>
<dbReference type="EMBL" id="QDAY01000001">
    <property type="protein sequence ID" value="KAA9453121.1"/>
    <property type="molecule type" value="Genomic_DNA"/>
</dbReference>
<dbReference type="Proteomes" id="UP000840039">
    <property type="component" value="Unassembled WGS sequence"/>
</dbReference>
<evidence type="ECO:0000313" key="52">
    <source>
        <dbReference type="EMBL" id="HAC0012067.1"/>
    </source>
</evidence>
<dbReference type="EMBL" id="MJTJ01000007">
    <property type="protein sequence ID" value="OET51661.1"/>
    <property type="molecule type" value="Genomic_DNA"/>
</dbReference>
<evidence type="ECO:0000313" key="91">
    <source>
        <dbReference type="Proteomes" id="UP000540117"/>
    </source>
</evidence>
<dbReference type="InterPro" id="IPR013785">
    <property type="entry name" value="Aldolase_TIM"/>
</dbReference>
<evidence type="ECO:0000259" key="11">
    <source>
        <dbReference type="Pfam" id="PF07992"/>
    </source>
</evidence>
<evidence type="ECO:0000313" key="67">
    <source>
        <dbReference type="Proteomes" id="UP000358545"/>
    </source>
</evidence>
<evidence type="ECO:0000313" key="63">
    <source>
        <dbReference type="Proteomes" id="UP000344343"/>
    </source>
</evidence>
<dbReference type="Proteomes" id="UP000549379">
    <property type="component" value="Unassembled WGS sequence"/>
</dbReference>
<reference evidence="58 101" key="1">
    <citation type="submission" date="2016-09" db="EMBL/GenBank/DDBJ databases">
        <title>100K Listeria isolates.</title>
        <authorList>
            <person name="Chen P."/>
            <person name="Weimer B.C."/>
            <person name="Kong N."/>
            <person name="Huang B."/>
        </authorList>
    </citation>
    <scope>NUCLEOTIDE SEQUENCE [LARGE SCALE GENOMIC DNA]</scope>
    <source>
        <strain evidence="58 101">BCW_2383</strain>
    </source>
</reference>
<dbReference type="EMBL" id="AANDSR010000007">
    <property type="protein sequence ID" value="EDN9837285.1"/>
    <property type="molecule type" value="Genomic_DNA"/>
</dbReference>
<dbReference type="PANTHER" id="PTHR42917:SF2">
    <property type="entry name" value="2,4-DIENOYL-COA REDUCTASE [(2E)-ENOYL-COA-PRODUCING]"/>
    <property type="match status" value="1"/>
</dbReference>
<reference evidence="56 78" key="3">
    <citation type="submission" date="2018-04" db="EMBL/GenBank/DDBJ databases">
        <title>Genome Analysis of a Prevalent Clone of Listeria monocytogenes Sequence Type 87 in China.</title>
        <authorList>
            <person name="Wang Y."/>
        </authorList>
    </citation>
    <scope>NUCLEOTIDE SEQUENCE [LARGE SCALE GENOMIC DNA]</scope>
    <source>
        <strain evidence="56 78">ICDC_LM1523</strain>
    </source>
</reference>
<dbReference type="EMBL" id="AAHZFY010000008">
    <property type="protein sequence ID" value="ECB9513124.1"/>
    <property type="molecule type" value="Genomic_DNA"/>
</dbReference>
<dbReference type="Proteomes" id="UP000481141">
    <property type="component" value="Unassembled WGS sequence"/>
</dbReference>
<evidence type="ECO:0000313" key="79">
    <source>
        <dbReference type="Proteomes" id="UP000467347"/>
    </source>
</evidence>
<evidence type="ECO:0000313" key="89">
    <source>
        <dbReference type="Proteomes" id="UP000530452"/>
    </source>
</evidence>
<dbReference type="Proteomes" id="UP000478682">
    <property type="component" value="Unassembled WGS sequence"/>
</dbReference>
<dbReference type="InterPro" id="IPR001155">
    <property type="entry name" value="OxRdtase_FMN_N"/>
</dbReference>
<comment type="similarity">
    <text evidence="3">In the N-terminal section; belongs to the NADH:flavin oxidoreductase/NADH oxidase family.</text>
</comment>
<evidence type="ECO:0000313" key="12">
    <source>
        <dbReference type="EMBL" id="EAC4553603.1"/>
    </source>
</evidence>
<dbReference type="EMBL" id="AABCVX010000001">
    <property type="protein sequence ID" value="EAG6167776.1"/>
    <property type="molecule type" value="Genomic_DNA"/>
</dbReference>
<evidence type="ECO:0000313" key="25">
    <source>
        <dbReference type="EMBL" id="EAG2087739.1"/>
    </source>
</evidence>
<dbReference type="Proteomes" id="UP000344343">
    <property type="component" value="Unassembled WGS sequence"/>
</dbReference>
<evidence type="ECO:0000313" key="17">
    <source>
        <dbReference type="EMBL" id="EAD3791951.1"/>
    </source>
</evidence>
<dbReference type="Proteomes" id="UP000527632">
    <property type="component" value="Unassembled WGS sequence"/>
</dbReference>
<evidence type="ECO:0000313" key="29">
    <source>
        <dbReference type="EMBL" id="EAG4331605.1"/>
    </source>
</evidence>
<evidence type="ECO:0000313" key="46">
    <source>
        <dbReference type="EMBL" id="EDN9837285.1"/>
    </source>
</evidence>
<evidence type="ECO:0000313" key="19">
    <source>
        <dbReference type="EMBL" id="EAD5786849.1"/>
    </source>
</evidence>
<name>A0A0B8RHP1_LISMN</name>
<evidence type="ECO:0000313" key="71">
    <source>
        <dbReference type="Proteomes" id="UP000379076"/>
    </source>
</evidence>
<evidence type="ECO:0000313" key="27">
    <source>
        <dbReference type="EMBL" id="EAG2514364.1"/>
    </source>
</evidence>
<dbReference type="InterPro" id="IPR023753">
    <property type="entry name" value="FAD/NAD-binding_dom"/>
</dbReference>
<dbReference type="EMBL" id="AABEMN010000003">
    <property type="protein sequence ID" value="EAG9518806.1"/>
    <property type="molecule type" value="Genomic_DNA"/>
</dbReference>
<evidence type="ECO:0000313" key="38">
    <source>
        <dbReference type="EMBL" id="EAK8896200.1"/>
    </source>
</evidence>
<evidence type="ECO:0000313" key="99">
    <source>
        <dbReference type="Proteomes" id="UP000843775"/>
    </source>
</evidence>
<evidence type="ECO:0000313" key="80">
    <source>
        <dbReference type="Proteomes" id="UP000467536"/>
    </source>
</evidence>
<dbReference type="RefSeq" id="WP_003725702.1">
    <property type="nucleotide sequence ID" value="NC_021824.1"/>
</dbReference>
<dbReference type="Proteomes" id="UP000546397">
    <property type="component" value="Unassembled WGS sequence"/>
</dbReference>
<evidence type="ECO:0000313" key="73">
    <source>
        <dbReference type="Proteomes" id="UP000398321"/>
    </source>
</evidence>
<evidence type="ECO:0000313" key="68">
    <source>
        <dbReference type="Proteomes" id="UP000364988"/>
    </source>
</evidence>
<evidence type="ECO:0000313" key="76">
    <source>
        <dbReference type="Proteomes" id="UP000423131"/>
    </source>
</evidence>
<dbReference type="Proteomes" id="UP000403352">
    <property type="component" value="Unassembled WGS sequence"/>
</dbReference>
<evidence type="ECO:0000313" key="32">
    <source>
        <dbReference type="EMBL" id="EAG6990353.1"/>
    </source>
</evidence>
<evidence type="ECO:0000313" key="77">
    <source>
        <dbReference type="Proteomes" id="UP000455569"/>
    </source>
</evidence>
<dbReference type="EMBL" id="AAAJWF010000001">
    <property type="protein sequence ID" value="EAC7479081.1"/>
    <property type="molecule type" value="Genomic_DNA"/>
</dbReference>
<dbReference type="Proteomes" id="UP000530452">
    <property type="component" value="Unassembled WGS sequence"/>
</dbReference>
<dbReference type="EMBL" id="AAALRN010000001">
    <property type="protein sequence ID" value="EAD1184258.1"/>
    <property type="molecule type" value="Genomic_DNA"/>
</dbReference>
<evidence type="ECO:0000313" key="50">
    <source>
        <dbReference type="EMBL" id="HAB8398470.1"/>
    </source>
</evidence>
<evidence type="ECO:0000313" key="78">
    <source>
        <dbReference type="Proteomes" id="UP000460224"/>
    </source>
</evidence>
<dbReference type="EMBL" id="AANPAU010000006">
    <property type="protein sequence ID" value="EDP8514523.1"/>
    <property type="molecule type" value="Genomic_DNA"/>
</dbReference>
<evidence type="ECO:0000313" key="24">
    <source>
        <dbReference type="EMBL" id="EAG1892005.1"/>
    </source>
</evidence>
<evidence type="ECO:0000313" key="43">
    <source>
        <dbReference type="EMBL" id="ECY6544040.1"/>
    </source>
</evidence>
<evidence type="ECO:0000313" key="15">
    <source>
        <dbReference type="EMBL" id="EAC9041344.1"/>
    </source>
</evidence>
<evidence type="ECO:0000313" key="20">
    <source>
        <dbReference type="EMBL" id="EAE1339470.1"/>
    </source>
</evidence>
<evidence type="ECO:0000313" key="61">
    <source>
        <dbReference type="Proteomes" id="UP000337746"/>
    </source>
</evidence>
<dbReference type="EMBL" id="AABDGJ010000004">
    <property type="protein sequence ID" value="EAG6990353.1"/>
    <property type="molecule type" value="Genomic_DNA"/>
</dbReference>
<evidence type="ECO:0000313" key="60">
    <source>
        <dbReference type="Proteomes" id="UP000336166"/>
    </source>
</evidence>
<evidence type="ECO:0000313" key="49">
    <source>
        <dbReference type="EMBL" id="HAA8053410.1"/>
    </source>
</evidence>
<evidence type="ECO:0000313" key="51">
    <source>
        <dbReference type="EMBL" id="HAB8555876.1"/>
    </source>
</evidence>
<dbReference type="Proteomes" id="UP000540117">
    <property type="component" value="Unassembled WGS sequence"/>
</dbReference>
<dbReference type="Proteomes" id="UP000840197">
    <property type="component" value="Unassembled WGS sequence"/>
</dbReference>
<keyword evidence="9" id="KW-0411">Iron-sulfur</keyword>
<evidence type="ECO:0000256" key="3">
    <source>
        <dbReference type="ARBA" id="ARBA00011048"/>
    </source>
</evidence>
<dbReference type="Proteomes" id="UP000467536">
    <property type="component" value="Unassembled WGS sequence"/>
</dbReference>
<dbReference type="EMBL" id="DAAEEB010000006">
    <property type="protein sequence ID" value="HAA8053410.1"/>
    <property type="molecule type" value="Genomic_DNA"/>
</dbReference>
<evidence type="ECO:0000313" key="70">
    <source>
        <dbReference type="Proteomes" id="UP000376505"/>
    </source>
</evidence>
<dbReference type="EMBL" id="AAAMZD010000001">
    <property type="protein sequence ID" value="EAD3791951.1"/>
    <property type="molecule type" value="Genomic_DNA"/>
</dbReference>
<evidence type="ECO:0000313" key="18">
    <source>
        <dbReference type="EMBL" id="EAD5775152.1"/>
    </source>
</evidence>
<dbReference type="EMBL" id="AAAQQZ010000005">
    <property type="protein sequence ID" value="EAE1339470.1"/>
    <property type="molecule type" value="Genomic_DNA"/>
</dbReference>
<evidence type="ECO:0000313" key="39">
    <source>
        <dbReference type="EMBL" id="EAK9317860.1"/>
    </source>
</evidence>
<organism evidence="38 65">
    <name type="scientific">Listeria monocytogenes</name>
    <dbReference type="NCBI Taxonomy" id="1639"/>
    <lineage>
        <taxon>Bacteria</taxon>
        <taxon>Bacillati</taxon>
        <taxon>Bacillota</taxon>
        <taxon>Bacilli</taxon>
        <taxon>Bacillales</taxon>
        <taxon>Listeriaceae</taxon>
        <taxon>Listeria</taxon>
    </lineage>
</organism>
<dbReference type="OMA" id="WGGDYAR"/>
<dbReference type="EMBL" id="AAHZFN010000022">
    <property type="protein sequence ID" value="ECB9474855.1"/>
    <property type="molecule type" value="Genomic_DNA"/>
</dbReference>
<evidence type="ECO:0000256" key="5">
    <source>
        <dbReference type="ARBA" id="ARBA00022643"/>
    </source>
</evidence>
<evidence type="ECO:0000313" key="90">
    <source>
        <dbReference type="Proteomes" id="UP000533021"/>
    </source>
</evidence>
<evidence type="ECO:0000313" key="26">
    <source>
        <dbReference type="EMBL" id="EAG2246081.1"/>
    </source>
</evidence>
<dbReference type="PANTHER" id="PTHR42917">
    <property type="entry name" value="2,4-DIENOYL-COA REDUCTASE"/>
    <property type="match status" value="1"/>
</dbReference>
<dbReference type="EMBL" id="AAAJKI010000067">
    <property type="protein sequence ID" value="EAC6549655.1"/>
    <property type="molecule type" value="Genomic_DNA"/>
</dbReference>
<dbReference type="AlphaFoldDB" id="A0A0B8RHP1"/>
<evidence type="ECO:0000256" key="8">
    <source>
        <dbReference type="ARBA" id="ARBA00023004"/>
    </source>
</evidence>
<evidence type="ECO:0000313" key="74">
    <source>
        <dbReference type="Proteomes" id="UP000403352"/>
    </source>
</evidence>
<dbReference type="EMBL" id="AACKDQ010000031">
    <property type="protein sequence ID" value="EAK9317860.1"/>
    <property type="molecule type" value="Genomic_DNA"/>
</dbReference>
<reference evidence="89 90" key="6">
    <citation type="submission" date="2019-04" db="EMBL/GenBank/DDBJ databases">
        <authorList>
            <person name="Ashton P.M."/>
            <person name="Dallman T."/>
            <person name="Nair S."/>
            <person name="De Pinna E."/>
            <person name="Peters T."/>
            <person name="Grant K."/>
        </authorList>
    </citation>
    <scope>NUCLEOTIDE SEQUENCE [LARGE SCALE GENOMIC DNA]</scope>
    <source>
        <strain evidence="35 90">282333</strain>
        <strain evidence="36 89">282352</strain>
        <strain evidence="34 93">289003</strain>
        <strain evidence="47 80">788324</strain>
        <strain evidence="22">RL15000286</strain>
    </source>
</reference>
<evidence type="ECO:0000313" key="57">
    <source>
        <dbReference type="EMBL" id="NYA00764.1"/>
    </source>
</evidence>
<evidence type="ECO:0000256" key="4">
    <source>
        <dbReference type="ARBA" id="ARBA00022630"/>
    </source>
</evidence>
<dbReference type="Proteomes" id="UP000844415">
    <property type="component" value="Unassembled WGS sequence"/>
</dbReference>
<evidence type="ECO:0000313" key="59">
    <source>
        <dbReference type="Proteomes" id="UP000331186"/>
    </source>
</evidence>
<dbReference type="Proteomes" id="UP000354255">
    <property type="component" value="Unassembled WGS sequence"/>
</dbReference>
<dbReference type="Proteomes" id="UP000489121">
    <property type="component" value="Unassembled WGS sequence"/>
</dbReference>
<dbReference type="EMBL" id="AABBYJ010000006">
    <property type="protein sequence ID" value="EAG4331605.1"/>
    <property type="molecule type" value="Genomic_DNA"/>
</dbReference>
<dbReference type="EMBL" id="AABGHY010000006">
    <property type="protein sequence ID" value="EAH3294743.1"/>
    <property type="molecule type" value="Genomic_DNA"/>
</dbReference>
<dbReference type="EMBL" id="DAAJZA010000014">
    <property type="protein sequence ID" value="HAC1756166.1"/>
    <property type="molecule type" value="Genomic_DNA"/>
</dbReference>
<dbReference type="Proteomes" id="UP000339309">
    <property type="component" value="Unassembled WGS sequence"/>
</dbReference>
<dbReference type="EMBL" id="AABBZO010000008">
    <property type="protein sequence ID" value="EAG4462355.1"/>
    <property type="molecule type" value="Genomic_DNA"/>
</dbReference>
<dbReference type="EMBL" id="AACJYH010000001">
    <property type="protein sequence ID" value="EAK8896200.1"/>
    <property type="molecule type" value="Genomic_DNA"/>
</dbReference>
<dbReference type="EMBL" id="AALEDS010000004">
    <property type="protein sequence ID" value="ECY6544040.1"/>
    <property type="molecule type" value="Genomic_DNA"/>
</dbReference>
<dbReference type="EMBL" id="AABAWE010000005">
    <property type="protein sequence ID" value="EAG2087739.1"/>
    <property type="molecule type" value="Genomic_DNA"/>
</dbReference>
<evidence type="ECO:0000256" key="7">
    <source>
        <dbReference type="ARBA" id="ARBA00023002"/>
    </source>
</evidence>
<evidence type="ECO:0000313" key="56">
    <source>
        <dbReference type="EMBL" id="KAA9453121.1"/>
    </source>
</evidence>
<dbReference type="GO" id="GO:0016491">
    <property type="term" value="F:oxidoreductase activity"/>
    <property type="evidence" value="ECO:0007669"/>
    <property type="project" value="UniProtKB-KW"/>
</dbReference>
<evidence type="ECO:0000313" key="64">
    <source>
        <dbReference type="Proteomes" id="UP000345329"/>
    </source>
</evidence>
<evidence type="ECO:0000313" key="98">
    <source>
        <dbReference type="Proteomes" id="UP000841146"/>
    </source>
</evidence>
<evidence type="ECO:0000313" key="54">
    <source>
        <dbReference type="EMBL" id="HAC1756166.1"/>
    </source>
</evidence>
<dbReference type="Proteomes" id="UP000528151">
    <property type="component" value="Unassembled WGS sequence"/>
</dbReference>
<evidence type="ECO:0000313" key="14">
    <source>
        <dbReference type="EMBL" id="EAC7479081.1"/>
    </source>
</evidence>
<dbReference type="Proteomes" id="UP000843775">
    <property type="component" value="Unassembled WGS sequence"/>
</dbReference>
<dbReference type="Proteomes" id="UP000350032">
    <property type="component" value="Unassembled WGS sequence"/>
</dbReference>
<evidence type="ECO:0000313" key="93">
    <source>
        <dbReference type="Proteomes" id="UP000546397"/>
    </source>
</evidence>
<dbReference type="GO" id="GO:0051536">
    <property type="term" value="F:iron-sulfur cluster binding"/>
    <property type="evidence" value="ECO:0007669"/>
    <property type="project" value="UniProtKB-KW"/>
</dbReference>
<dbReference type="Proteomes" id="UP000379076">
    <property type="component" value="Unassembled WGS sequence"/>
</dbReference>
<dbReference type="PRINTS" id="PR00368">
    <property type="entry name" value="FADPNR"/>
</dbReference>
<dbReference type="Proteomes" id="UP000852906">
    <property type="component" value="Unassembled WGS sequence"/>
</dbReference>
<comment type="cofactor">
    <cofactor evidence="1">
        <name>FMN</name>
        <dbReference type="ChEBI" id="CHEBI:58210"/>
    </cofactor>
</comment>
<dbReference type="EMBL" id="DAAIHR010000007">
    <property type="protein sequence ID" value="HAB8398470.1"/>
    <property type="molecule type" value="Genomic_DNA"/>
</dbReference>
<evidence type="ECO:0000313" key="23">
    <source>
        <dbReference type="EMBL" id="EAG0868780.1"/>
    </source>
</evidence>
<evidence type="ECO:0000313" key="100">
    <source>
        <dbReference type="Proteomes" id="UP000844415"/>
    </source>
</evidence>
<dbReference type="Pfam" id="PF00724">
    <property type="entry name" value="Oxidored_FMN"/>
    <property type="match status" value="1"/>
</dbReference>
<dbReference type="EMBL" id="AABAGT010000042">
    <property type="protein sequence ID" value="EAG0868780.1"/>
    <property type="molecule type" value="Genomic_DNA"/>
</dbReference>
<evidence type="ECO:0000313" key="16">
    <source>
        <dbReference type="EMBL" id="EAD1184258.1"/>
    </source>
</evidence>
<dbReference type="EMBL" id="AANEHK010000018">
    <property type="protein sequence ID" value="EDO0987119.1"/>
    <property type="molecule type" value="Genomic_DNA"/>
</dbReference>
<sequence>MTDYPSIFEPLTVKRMTIKNRVIMPPMGTNLAGLNGEFLEEHMNYYEQRAKGGTGLITIENACVDFPYGTNGTTQLRIDNDQYIPGFYKLTERLHKHGTCVSIQINHAGASAYPARLNGLQPVSASDIPSKKGGTVPRPLTVEEIYEIVNKYGDAARRAQQAGFDAVEIHGGHSYLLCQFLSPLYNKRTDEFGGSPENRARIVKLILEKVRAEVGPFFPIVLRFSADEFTEGGNHLEDILELLDYCQEEADILNVSAAINDNLYLQIDQMNLEDGWRSYLAKAVKDKFNKPTITSGNIRSPKAAEKILSEGYADLLAMGRGLIAEPNWVNKVATGQEDMLRKCISCNIGCADHRISKSKPIRCTVNPDIIHEDKYKETKVTRPTNVVVIGGGTAGLEAACTAAEVGCNTTLIEASEQTGGLARAIANLPDKSRIADFPNYLANRAEKLTNLKVITGTKADTALIDTFNPDVVVNATGSKPLLPPIKGLHDVIDKEGSKVHSIFGLISNIDDFTEFSNKKVAVIGGGAVGLDVVEYFSERGSDVTIVEMMPLLGKDLDMITRLSMMDIIEKNNVDVQTETALTEVAADHFKVKHDGVDAEIPFDYGFVCLGMRPERPLMEELAAYGKEKQIEIVNIGDSAATRKILEGVREGRNILTTLEKIGSL</sequence>
<evidence type="ECO:0000313" key="87">
    <source>
        <dbReference type="Proteomes" id="UP000527632"/>
    </source>
</evidence>
<dbReference type="Proteomes" id="UP000389283">
    <property type="component" value="Unassembled WGS sequence"/>
</dbReference>
<dbReference type="GO" id="GO:0010181">
    <property type="term" value="F:FMN binding"/>
    <property type="evidence" value="ECO:0007669"/>
    <property type="project" value="InterPro"/>
</dbReference>
<evidence type="ECO:0000313" key="33">
    <source>
        <dbReference type="EMBL" id="EAG9388026.1"/>
    </source>
</evidence>
<evidence type="ECO:0000313" key="83">
    <source>
        <dbReference type="Proteomes" id="UP000481141"/>
    </source>
</evidence>
<evidence type="ECO:0000256" key="6">
    <source>
        <dbReference type="ARBA" id="ARBA00022723"/>
    </source>
</evidence>
<evidence type="ECO:0000313" key="85">
    <source>
        <dbReference type="Proteomes" id="UP000522199"/>
    </source>
</evidence>
<dbReference type="SUPFAM" id="SSF51395">
    <property type="entry name" value="FMN-linked oxidoreductases"/>
    <property type="match status" value="1"/>
</dbReference>
<dbReference type="EMBL" id="AAAREG010000007">
    <property type="protein sequence ID" value="EAE2354587.1"/>
    <property type="molecule type" value="Genomic_DNA"/>
</dbReference>
<evidence type="ECO:0000313" key="55">
    <source>
        <dbReference type="EMBL" id="HAJ9591984.1"/>
    </source>
</evidence>
<dbReference type="EMBL" id="DAAJFY010000004">
    <property type="protein sequence ID" value="HAC0275142.1"/>
    <property type="molecule type" value="Genomic_DNA"/>
</dbReference>
<dbReference type="EMBL" id="AABEKY010000006">
    <property type="protein sequence ID" value="EAG9388026.1"/>
    <property type="molecule type" value="Genomic_DNA"/>
</dbReference>
<evidence type="ECO:0000256" key="2">
    <source>
        <dbReference type="ARBA" id="ARBA00001966"/>
    </source>
</evidence>
<dbReference type="Proteomes" id="UP000548278">
    <property type="component" value="Unassembled WGS sequence"/>
</dbReference>
<reference evidence="61 64" key="4">
    <citation type="submission" date="2018-06" db="EMBL/GenBank/DDBJ databases">
        <authorList>
            <consortium name="GenomeTrakr: Next Generation Sequencing Network for Food Pathogen Tracability"/>
        </authorList>
    </citation>
    <scope>NUCLEOTIDE SEQUENCE [LARGE SCALE GENOMIC DNA]</scope>
    <source>
        <strain evidence="28 95">10B02965A-1</strain>
        <strain evidence="14 69">CFSAN008042</strain>
        <strain evidence="30 88">CFSAN063727</strain>
        <strain evidence="45 77">CFSAN102901</strain>
        <strain evidence="20 71">FDA00006494</strain>
        <strain evidence="16 74">FDA00008584</strain>
        <strain evidence="26">FDA00011243</strain>
        <strain evidence="13 59">FDA00013332</strain>
        <strain evidence="19 63">FDA00013853</strain>
        <strain evidence="40 76">FDA00014336</strain>
        <strain evidence="42 72">FDA00014370</strain>
        <strain evidence="41 73">FDA00014392</strain>
        <strain evidence="48">FDA00015054</strain>
        <strain evidence="29 91">FDA1005580-S054-001</strain>
        <strain evidence="82">FDA1090798-S029-001</strain>
        <strain evidence="83">FDA956581-098-004</strain>
        <strain evidence="27 86">FDA960927-006-004</strain>
        <strain evidence="31 96">FLAG-38921</strain>
        <strain evidence="25 61">FLAG-54356</strain>
        <strain evidence="18 70">FSIS31901579</strain>
        <strain evidence="37 87">LS1344</strain>
        <strain evidence="46 79">OSF101448</strain>
        <strain evidence="17 64">VA-WGS-00405</strain>
    </source>
</reference>
<dbReference type="Proteomes" id="UP000842809">
    <property type="component" value="Unassembled WGS sequence"/>
</dbReference>
<proteinExistence type="inferred from homology"/>
<dbReference type="Proteomes" id="UP000533021">
    <property type="component" value="Unassembled WGS sequence"/>
</dbReference>
<evidence type="ECO:0000313" key="48">
    <source>
        <dbReference type="EMBL" id="EDP8514523.1"/>
    </source>
</evidence>
<evidence type="ECO:0000256" key="9">
    <source>
        <dbReference type="ARBA" id="ARBA00023014"/>
    </source>
</evidence>
<evidence type="ECO:0000313" key="58">
    <source>
        <dbReference type="EMBL" id="OET51661.1"/>
    </source>
</evidence>
<evidence type="ECO:0000313" key="35">
    <source>
        <dbReference type="EMBL" id="EAH2282544.1"/>
    </source>
</evidence>
<dbReference type="EMBL" id="AAIAJJ010000002">
    <property type="protein sequence ID" value="ECC1556006.1"/>
    <property type="molecule type" value="Genomic_DNA"/>
</dbReference>
<dbReference type="Proteomes" id="UP000544530">
    <property type="component" value="Unassembled WGS sequence"/>
</dbReference>
<reference evidence="38 65" key="5">
    <citation type="submission" date="2018-10" db="EMBL/GenBank/DDBJ databases">
        <authorList>
            <consortium name="PulseNet: The National Subtyping Network for Foodborne Disease Surveillance"/>
            <person name="Tarr C.L."/>
            <person name="Trees E."/>
            <person name="Katz L.S."/>
            <person name="Carleton-Romer H.A."/>
            <person name="Stroika S."/>
            <person name="Kucerova Z."/>
            <person name="Roache K.F."/>
            <person name="Sabol A.L."/>
            <person name="Besser J."/>
            <person name="Gerner-Smidt P."/>
        </authorList>
    </citation>
    <scope>NUCLEOTIDE SEQUENCE [LARGE SCALE GENOMIC DNA]</scope>
    <source>
        <strain evidence="12 62">2015L-6227</strain>
        <strain evidence="21 60">PNUSAL000134</strain>
        <strain evidence="15 66">PNUSAL000910</strain>
        <strain evidence="23 67">PNUSAL002180</strain>
        <strain evidence="24 81">PNUSAL002298</strain>
        <strain evidence="38 65">PNUSAL004402</strain>
        <strain evidence="44 84">PNUSAL005692</strain>
    </source>
</reference>
<evidence type="ECO:0000313" key="69">
    <source>
        <dbReference type="Proteomes" id="UP000368512"/>
    </source>
</evidence>
<dbReference type="EMBL" id="DABJAN010000001">
    <property type="protein sequence ID" value="HAJ9591984.1"/>
    <property type="molecule type" value="Genomic_DNA"/>
</dbReference>
<dbReference type="Proteomes" id="UP000398321">
    <property type="component" value="Unassembled WGS sequence"/>
</dbReference>
<dbReference type="Proteomes" id="UP000331186">
    <property type="component" value="Unassembled WGS sequence"/>
</dbReference>
<dbReference type="CDD" id="cd02803">
    <property type="entry name" value="OYE_like_FMN_family"/>
    <property type="match status" value="1"/>
</dbReference>
<evidence type="ECO:0000313" key="44">
    <source>
        <dbReference type="EMBL" id="ECY9782445.1"/>
    </source>
</evidence>
<dbReference type="InterPro" id="IPR036188">
    <property type="entry name" value="FAD/NAD-bd_sf"/>
</dbReference>
<dbReference type="EMBL" id="AAANYR010000005">
    <property type="protein sequence ID" value="EAD5786849.1"/>
    <property type="molecule type" value="Genomic_DNA"/>
</dbReference>
<reference evidence="43 68" key="7">
    <citation type="submission" date="2019-09" db="EMBL/GenBank/DDBJ databases">
        <authorList>
            <consortium name="GenomeTrakr network: Whole genome sequencing for foodborne pathogen traceback"/>
        </authorList>
    </citation>
    <scope>NUCLEOTIDE SEQUENCE [LARGE SCALE GENOMIC DNA]</scope>
    <source>
        <strain evidence="32 94">CFSAN004300</strain>
        <strain evidence="33 85">CFSAN072474</strain>
        <strain evidence="43 68">FLAG-55987</strain>
        <strain evidence="39 75">PHLUSALM00088</strain>
    </source>
</reference>
<dbReference type="KEGG" id="lmok:CQ02_02685"/>
<evidence type="ECO:0000313" key="40">
    <source>
        <dbReference type="EMBL" id="ECB9474855.1"/>
    </source>
</evidence>
<evidence type="ECO:0000313" key="66">
    <source>
        <dbReference type="Proteomes" id="UP000354255"/>
    </source>
</evidence>
<dbReference type="SUPFAM" id="SSF51905">
    <property type="entry name" value="FAD/NAD(P)-binding domain"/>
    <property type="match status" value="1"/>
</dbReference>
<evidence type="ECO:0000313" key="31">
    <source>
        <dbReference type="EMBL" id="EAG6167776.1"/>
    </source>
</evidence>
<keyword evidence="5" id="KW-0288">FMN</keyword>
<evidence type="ECO:0000313" key="28">
    <source>
        <dbReference type="EMBL" id="EAG2997641.1"/>
    </source>
</evidence>
<dbReference type="EMBL" id="AANCRK010000001">
    <property type="protein sequence ID" value="EDN7713508.1"/>
    <property type="molecule type" value="Genomic_DNA"/>
</dbReference>
<feature type="domain" description="FAD/NAD(P)-binding" evidence="11">
    <location>
        <begin position="385"/>
        <end position="621"/>
    </location>
</feature>
<dbReference type="EMBL" id="AABFVG010000006">
    <property type="protein sequence ID" value="EAH2282544.1"/>
    <property type="molecule type" value="Genomic_DNA"/>
</dbReference>
<dbReference type="Proteomes" id="UP000358545">
    <property type="component" value="Unassembled WGS sequence"/>
</dbReference>
<dbReference type="Proteomes" id="UP000364988">
    <property type="component" value="Unassembled WGS sequence"/>
</dbReference>
<reference evidence="97 98" key="2">
    <citation type="journal article" date="2018" name="Genome Biol.">
        <title>SKESA: strategic k-mer extension for scrupulous assemblies.</title>
        <authorList>
            <person name="Souvorov A."/>
            <person name="Agarwala R."/>
            <person name="Lipman D.J."/>
        </authorList>
    </citation>
    <scope>NUCLEOTIDE SEQUENCE [LARGE SCALE GENOMIC DNA]</scope>
    <source>
        <strain evidence="49">09CEB371LM</strain>
        <strain evidence="55">2017-325981-023-01</strain>
        <strain evidence="51 100">CFIAFB20100120</strain>
        <strain evidence="50 97">CFIAFB20130012</strain>
        <strain evidence="53">CFIAFB20170037</strain>
        <strain evidence="52 98">CFIAFB20170045</strain>
        <strain evidence="54 99">DMG1500109</strain>
    </source>
</reference>
<dbReference type="Proteomes" id="UP000368512">
    <property type="component" value="Unassembled WGS sequence"/>
</dbReference>
<dbReference type="Proteomes" id="UP000376505">
    <property type="component" value="Unassembled WGS sequence"/>
</dbReference>
<dbReference type="Gene3D" id="3.20.20.70">
    <property type="entry name" value="Aldolase class I"/>
    <property type="match status" value="1"/>
</dbReference>
<dbReference type="InterPro" id="IPR051793">
    <property type="entry name" value="NADH:flavin_oxidoreductase"/>
</dbReference>
<dbReference type="EMBL" id="AABBAW010000001">
    <property type="protein sequence ID" value="EAG2514364.1"/>
    <property type="molecule type" value="Genomic_DNA"/>
</dbReference>
<evidence type="ECO:0000313" key="34">
    <source>
        <dbReference type="EMBL" id="EAG9518806.1"/>
    </source>
</evidence>
<dbReference type="Proteomes" id="UP000467347">
    <property type="component" value="Unassembled WGS sequence"/>
</dbReference>
<dbReference type="Proteomes" id="UP000423131">
    <property type="component" value="Unassembled WGS sequence"/>
</dbReference>
<dbReference type="Proteomes" id="UP000478704">
    <property type="component" value="Unassembled WGS sequence"/>
</dbReference>
<evidence type="ECO:0000313" key="82">
    <source>
        <dbReference type="Proteomes" id="UP000478704"/>
    </source>
</evidence>
<keyword evidence="4" id="KW-0285">Flavoprotein</keyword>
<dbReference type="Proteomes" id="UP000337746">
    <property type="component" value="Unassembled WGS sequence"/>
</dbReference>
<evidence type="ECO:0000313" key="30">
    <source>
        <dbReference type="EMBL" id="EAG4462355.1"/>
    </source>
</evidence>
<evidence type="ECO:0000313" key="97">
    <source>
        <dbReference type="Proteomes" id="UP000840197"/>
    </source>
</evidence>
<comment type="caution">
    <text evidence="38">The sequence shown here is derived from an EMBL/GenBank/DDBJ whole genome shotgun (WGS) entry which is preliminary data.</text>
</comment>
<evidence type="ECO:0000313" key="88">
    <source>
        <dbReference type="Proteomes" id="UP000528151"/>
    </source>
</evidence>
<dbReference type="Gene3D" id="3.50.50.60">
    <property type="entry name" value="FAD/NAD(P)-binding domain"/>
    <property type="match status" value="1"/>
</dbReference>
<dbReference type="PRINTS" id="PR00469">
    <property type="entry name" value="PNDRDTASEII"/>
</dbReference>
<evidence type="ECO:0000313" key="81">
    <source>
        <dbReference type="Proteomes" id="UP000478682"/>
    </source>
</evidence>
<dbReference type="Proteomes" id="UP000525850">
    <property type="component" value="Unassembled WGS sequence"/>
</dbReference>
<dbReference type="EMBL" id="AAANYN010000023">
    <property type="protein sequence ID" value="EAD5775152.1"/>
    <property type="molecule type" value="Genomic_DNA"/>
</dbReference>
<evidence type="ECO:0000313" key="42">
    <source>
        <dbReference type="EMBL" id="ECC1556006.1"/>
    </source>
</evidence>
<evidence type="ECO:0000313" key="41">
    <source>
        <dbReference type="EMBL" id="ECB9513124.1"/>
    </source>
</evidence>
<dbReference type="Proteomes" id="UP000460224">
    <property type="component" value="Unassembled WGS sequence"/>
</dbReference>
<evidence type="ECO:0000256" key="1">
    <source>
        <dbReference type="ARBA" id="ARBA00001917"/>
    </source>
</evidence>
<dbReference type="EMBL" id="AABBHO010000029">
    <property type="protein sequence ID" value="EAG2997641.1"/>
    <property type="molecule type" value="Genomic_DNA"/>
</dbReference>
<dbReference type="Proteomes" id="UP000393182">
    <property type="component" value="Unassembled WGS sequence"/>
</dbReference>
<dbReference type="EMBL" id="DAAJCS010000002">
    <property type="protein sequence ID" value="HAC0012067.1"/>
    <property type="molecule type" value="Genomic_DNA"/>
</dbReference>
<keyword evidence="7" id="KW-0560">Oxidoreductase</keyword>
<evidence type="ECO:0000313" key="86">
    <source>
        <dbReference type="Proteomes" id="UP000525850"/>
    </source>
</evidence>
<evidence type="ECO:0000313" key="95">
    <source>
        <dbReference type="Proteomes" id="UP000549379"/>
    </source>
</evidence>
<evidence type="ECO:0000313" key="65">
    <source>
        <dbReference type="Proteomes" id="UP000350032"/>
    </source>
</evidence>
<dbReference type="Proteomes" id="UP000410967">
    <property type="component" value="Unassembled WGS sequence"/>
</dbReference>
<evidence type="ECO:0000313" key="45">
    <source>
        <dbReference type="EMBL" id="EDN7713508.1"/>
    </source>
</evidence>
<dbReference type="Proteomes" id="UP000345329">
    <property type="component" value="Unassembled WGS sequence"/>
</dbReference>
<evidence type="ECO:0000313" key="72">
    <source>
        <dbReference type="Proteomes" id="UP000389283"/>
    </source>
</evidence>
<evidence type="ECO:0000313" key="75">
    <source>
        <dbReference type="Proteomes" id="UP000410967"/>
    </source>
</evidence>
<dbReference type="Proteomes" id="UP000336166">
    <property type="component" value="Unassembled WGS sequence"/>
</dbReference>
<accession>A0A0B8RHP1</accession>
<dbReference type="Gene3D" id="3.40.50.720">
    <property type="entry name" value="NAD(P)-binding Rossmann-like Domain"/>
    <property type="match status" value="1"/>
</dbReference>
<dbReference type="EMBL" id="AABAYG010000005">
    <property type="protein sequence ID" value="EAG2246081.1"/>
    <property type="molecule type" value="Genomic_DNA"/>
</dbReference>
<evidence type="ECO:0000313" key="84">
    <source>
        <dbReference type="Proteomes" id="UP000489121"/>
    </source>
</evidence>
<evidence type="ECO:0000313" key="94">
    <source>
        <dbReference type="Proteomes" id="UP000548278"/>
    </source>
</evidence>
<dbReference type="GO" id="GO:0046872">
    <property type="term" value="F:metal ion binding"/>
    <property type="evidence" value="ECO:0007669"/>
    <property type="project" value="UniProtKB-KW"/>
</dbReference>
<keyword evidence="8" id="KW-0408">Iron</keyword>
<dbReference type="Proteomes" id="UP000522199">
    <property type="component" value="Unassembled WGS sequence"/>
</dbReference>
<reference evidence="50" key="8">
    <citation type="submission" date="2020-01" db="EMBL/GenBank/DDBJ databases">
        <authorList>
            <consortium name="NCBI Pathogen Detection Project"/>
        </authorList>
    </citation>
    <scope>NUCLEOTIDE SEQUENCE</scope>
    <source>
        <strain evidence="49">09CEB371LM</strain>
        <strain evidence="55">2017-325981-023-01</strain>
        <strain evidence="51">CFIAFB20100120</strain>
        <strain evidence="50">CFIAFB20130012</strain>
        <strain evidence="53">CFIAFB20170037</strain>
        <strain evidence="52">CFIAFB20170045</strain>
        <strain evidence="54">DMG1500109</strain>
    </source>
</reference>
<evidence type="ECO:0000313" key="47">
    <source>
        <dbReference type="EMBL" id="EDO0987119.1"/>
    </source>
</evidence>
<evidence type="ECO:0000259" key="10">
    <source>
        <dbReference type="Pfam" id="PF00724"/>
    </source>
</evidence>
<evidence type="ECO:0000313" key="101">
    <source>
        <dbReference type="Proteomes" id="UP000852906"/>
    </source>
</evidence>
<dbReference type="EMBL" id="JACAVN010000001">
    <property type="protein sequence ID" value="NYA00764.1"/>
    <property type="molecule type" value="Genomic_DNA"/>
</dbReference>
<evidence type="ECO:0000313" key="36">
    <source>
        <dbReference type="EMBL" id="EAH3294743.1"/>
    </source>
</evidence>
<evidence type="ECO:0000313" key="53">
    <source>
        <dbReference type="EMBL" id="HAC0275142.1"/>
    </source>
</evidence>
<reference evidence="57 92" key="9">
    <citation type="submission" date="2020-06" db="EMBL/GenBank/DDBJ databases">
        <title>Two Listeria outbreaks in Switzerland in 2018 and 2020.</title>
        <authorList>
            <person name="Stevens M.J.A."/>
            <person name="Bloemberg G."/>
            <person name="Nusch-Inderbinnen M."/>
            <person name="Stephan R."/>
        </authorList>
    </citation>
    <scope>NUCLEOTIDE SEQUENCE [LARGE SCALE GENOMIC DNA]</scope>
    <source>
        <strain evidence="57 92">N18-0707</strain>
    </source>
</reference>
<dbReference type="Proteomes" id="UP000841146">
    <property type="component" value="Unassembled WGS sequence"/>
</dbReference>
<dbReference type="EMBL" id="AABATR010000001">
    <property type="protein sequence ID" value="EAG1892005.1"/>
    <property type="molecule type" value="Genomic_DNA"/>
</dbReference>
<protein>
    <submittedName>
        <fullName evidence="49">2,4-dienoyl-CoA reductase</fullName>
    </submittedName>
    <submittedName>
        <fullName evidence="32">FAD-binding protein</fullName>
    </submittedName>
    <submittedName>
        <fullName evidence="38">FAD-dependent oxidoreductase</fullName>
    </submittedName>
    <submittedName>
        <fullName evidence="43">NAD(P)-binding protein</fullName>
    </submittedName>
</protein>
<evidence type="ECO:0000313" key="96">
    <source>
        <dbReference type="Proteomes" id="UP000566721"/>
    </source>
</evidence>
<evidence type="ECO:0000313" key="92">
    <source>
        <dbReference type="Proteomes" id="UP000544530"/>
    </source>
</evidence>
<dbReference type="EMBL" id="AABGUK010000001">
    <property type="protein sequence ID" value="EAH4241167.1"/>
    <property type="molecule type" value="Genomic_DNA"/>
</dbReference>
<comment type="cofactor">
    <cofactor evidence="2">
        <name>[4Fe-4S] cluster</name>
        <dbReference type="ChEBI" id="CHEBI:49883"/>
    </cofactor>
</comment>
<evidence type="ECO:0000313" key="37">
    <source>
        <dbReference type="EMBL" id="EAH4241167.1"/>
    </source>
</evidence>
<dbReference type="EMBL" id="AAAIKW010000013">
    <property type="protein sequence ID" value="EAC4553603.1"/>
    <property type="molecule type" value="Genomic_DNA"/>
</dbReference>
<dbReference type="Pfam" id="PF07992">
    <property type="entry name" value="Pyr_redox_2"/>
    <property type="match status" value="1"/>
</dbReference>
<gene>
    <name evidence="23" type="ORF">A8L61_16025</name>
    <name evidence="32" type="ORF">AB917_07105</name>
    <name evidence="12" type="ORF">ABZ57_13995</name>
    <name evidence="58" type="ORF">AJL21_04735</name>
    <name evidence="20" type="ORF">ART25_11175</name>
    <name evidence="27" type="ORF">B1N52_04255</name>
    <name evidence="26" type="ORF">B1S26_11765</name>
    <name evidence="28" type="ORF">B5K54_10075</name>
    <name evidence="24" type="ORF">BB997_00100</name>
    <name evidence="25" type="ORF">BCZ21_10735</name>
    <name evidence="30" type="ORF">CA369_08655</name>
    <name evidence="29" type="ORF">CAV64_10200</name>
    <name evidence="33" type="ORF">CW845_11070</name>
    <name evidence="35" type="ORF">D4920_10710</name>
    <name evidence="34" type="ORF">D4B11_03405</name>
    <name evidence="36" type="ORF">D5N24_10065</name>
    <name evidence="38" type="ORF">D7104_00655</name>
    <name evidence="56" type="ORF">DCK61_01335</name>
    <name evidence="31" type="ORF">DCT16_00065</name>
    <name evidence="14" type="ORF">DQ70_00105</name>
    <name evidence="13" type="ORF">DU018_14950</name>
    <name evidence="22" type="ORF">E1W56_00100</name>
    <name evidence="37" type="ORF">E5F58_04020</name>
    <name evidence="19" type="ORF">EX365_09795</name>
    <name evidence="18" type="ORF">EXZ73_12700</name>
    <name evidence="43" type="ORF">F6436_06835</name>
    <name evidence="44" type="ORF">F6515_05505</name>
    <name evidence="39" type="ORF">FA835_12145</name>
    <name evidence="41" type="ORF">FLQ97_05175</name>
    <name evidence="40" type="ORF">FLR03_14370</name>
    <name evidence="42" type="ORF">FNX40_04190</name>
    <name evidence="47" type="ORF">FV747_14035</name>
    <name evidence="48" type="ORF">G3O21_001947</name>
    <name evidence="49" type="ORF">GHH22_09600</name>
    <name evidence="54" type="ORF">GI949_14420</name>
    <name evidence="46" type="ORF">GJW51_11500</name>
    <name evidence="45" type="ORF">GQG13_00060</name>
    <name evidence="50" type="ORF">GYR60_08050</name>
    <name evidence="51" type="ORF">GYS09_01055</name>
    <name evidence="52" type="ORF">GYX23_03530</name>
    <name evidence="53" type="ORF">GYY14_07155</name>
    <name evidence="55" type="ORF">HQN34_000148</name>
    <name evidence="57" type="ORF">HZJ64_02875</name>
    <name evidence="15" type="ORF">KV70_14085</name>
    <name evidence="16" type="ORF">QD52_04060</name>
    <name evidence="17" type="ORF">UI29_04065</name>
    <name evidence="21" type="ORF">Y261_09535</name>
</gene>
<evidence type="ECO:0000313" key="62">
    <source>
        <dbReference type="Proteomes" id="UP000339309"/>
    </source>
</evidence>
<dbReference type="KEGG" id="lmv:Y193_13280"/>
<dbReference type="Proteomes" id="UP000843503">
    <property type="component" value="Unassembled WGS sequence"/>
</dbReference>
<evidence type="ECO:0000313" key="13">
    <source>
        <dbReference type="EMBL" id="EAC6549655.1"/>
    </source>
</evidence>
<keyword evidence="6" id="KW-0479">Metal-binding</keyword>
<dbReference type="EMBL" id="AAAKQF010000012">
    <property type="protein sequence ID" value="EAC9041344.1"/>
    <property type="molecule type" value="Genomic_DNA"/>
</dbReference>
<dbReference type="EMBL" id="AAASLB010000001">
    <property type="protein sequence ID" value="EAE4940447.1"/>
    <property type="molecule type" value="Genomic_DNA"/>
</dbReference>
<evidence type="ECO:0000313" key="22">
    <source>
        <dbReference type="EMBL" id="EAE4940447.1"/>
    </source>
</evidence>
<dbReference type="Proteomes" id="UP000566721">
    <property type="component" value="Unassembled WGS sequence"/>
</dbReference>